<gene>
    <name evidence="8" type="primary">PCNX1</name>
    <name evidence="8" type="ORF">OS493_033935</name>
</gene>
<evidence type="ECO:0000256" key="3">
    <source>
        <dbReference type="ARBA" id="ARBA00022692"/>
    </source>
</evidence>
<organism evidence="8 9">
    <name type="scientific">Desmophyllum pertusum</name>
    <dbReference type="NCBI Taxonomy" id="174260"/>
    <lineage>
        <taxon>Eukaryota</taxon>
        <taxon>Metazoa</taxon>
        <taxon>Cnidaria</taxon>
        <taxon>Anthozoa</taxon>
        <taxon>Hexacorallia</taxon>
        <taxon>Scleractinia</taxon>
        <taxon>Caryophylliina</taxon>
        <taxon>Caryophylliidae</taxon>
        <taxon>Desmophyllum</taxon>
    </lineage>
</organism>
<dbReference type="EMBL" id="MU825442">
    <property type="protein sequence ID" value="KAJ7389073.1"/>
    <property type="molecule type" value="Genomic_DNA"/>
</dbReference>
<comment type="subcellular location">
    <subcellularLocation>
        <location evidence="1 6">Membrane</location>
        <topology evidence="1 6">Multi-pass membrane protein</topology>
    </subcellularLocation>
</comment>
<dbReference type="PANTHER" id="PTHR12372">
    <property type="entry name" value="PECANEX"/>
    <property type="match status" value="1"/>
</dbReference>
<dbReference type="InterPro" id="IPR007735">
    <property type="entry name" value="Pecanex_C"/>
</dbReference>
<dbReference type="AlphaFoldDB" id="A0A9W9ZWB0"/>
<comment type="caution">
    <text evidence="8">The sequence shown here is derived from an EMBL/GenBank/DDBJ whole genome shotgun (WGS) entry which is preliminary data.</text>
</comment>
<dbReference type="PANTHER" id="PTHR12372:SF7">
    <property type="entry name" value="PROTEIN PECANEX"/>
    <property type="match status" value="1"/>
</dbReference>
<keyword evidence="3" id="KW-0812">Transmembrane</keyword>
<keyword evidence="4" id="KW-1133">Transmembrane helix</keyword>
<name>A0A9W9ZWB0_9CNID</name>
<dbReference type="InterPro" id="IPR039797">
    <property type="entry name" value="Pecanex"/>
</dbReference>
<evidence type="ECO:0000313" key="8">
    <source>
        <dbReference type="EMBL" id="KAJ7389073.1"/>
    </source>
</evidence>
<protein>
    <recommendedName>
        <fullName evidence="6">Pecanex-like protein</fullName>
    </recommendedName>
</protein>
<feature type="domain" description="Pecanex C-terminal" evidence="7">
    <location>
        <begin position="1"/>
        <end position="81"/>
    </location>
</feature>
<keyword evidence="5" id="KW-0472">Membrane</keyword>
<evidence type="ECO:0000256" key="2">
    <source>
        <dbReference type="ARBA" id="ARBA00010170"/>
    </source>
</evidence>
<reference evidence="8" key="1">
    <citation type="submission" date="2023-01" db="EMBL/GenBank/DDBJ databases">
        <title>Genome assembly of the deep-sea coral Lophelia pertusa.</title>
        <authorList>
            <person name="Herrera S."/>
            <person name="Cordes E."/>
        </authorList>
    </citation>
    <scope>NUCLEOTIDE SEQUENCE</scope>
    <source>
        <strain evidence="8">USNM1676648</strain>
        <tissue evidence="8">Polyp</tissue>
    </source>
</reference>
<proteinExistence type="inferred from homology"/>
<comment type="similarity">
    <text evidence="2 6">Belongs to the pecanex family.</text>
</comment>
<dbReference type="OrthoDB" id="10037631at2759"/>
<dbReference type="Pfam" id="PF05041">
    <property type="entry name" value="Pecanex_C"/>
    <property type="match status" value="1"/>
</dbReference>
<dbReference type="GO" id="GO:0016020">
    <property type="term" value="C:membrane"/>
    <property type="evidence" value="ECO:0007669"/>
    <property type="project" value="UniProtKB-SubCell"/>
</dbReference>
<evidence type="ECO:0000256" key="5">
    <source>
        <dbReference type="ARBA" id="ARBA00023136"/>
    </source>
</evidence>
<sequence>MLNKRYLSFRVIKVNRECVRGLWAGQLQELIFLRNRNPERGSIQNAKQALRNIINSSCDQPIGYPIYVSPLTTSYADSNSQLARVVGGPLSFNGIAGCLGRLWHRIRMRCGATCHSGGDIPDGTVPDISMGPSFCGALYEFSARAPFT</sequence>
<accession>A0A9W9ZWB0</accession>
<evidence type="ECO:0000259" key="7">
    <source>
        <dbReference type="Pfam" id="PF05041"/>
    </source>
</evidence>
<dbReference type="Proteomes" id="UP001163046">
    <property type="component" value="Unassembled WGS sequence"/>
</dbReference>
<evidence type="ECO:0000256" key="6">
    <source>
        <dbReference type="RuleBase" id="RU367089"/>
    </source>
</evidence>
<evidence type="ECO:0000256" key="1">
    <source>
        <dbReference type="ARBA" id="ARBA00004141"/>
    </source>
</evidence>
<evidence type="ECO:0000313" key="9">
    <source>
        <dbReference type="Proteomes" id="UP001163046"/>
    </source>
</evidence>
<keyword evidence="9" id="KW-1185">Reference proteome</keyword>
<evidence type="ECO:0000256" key="4">
    <source>
        <dbReference type="ARBA" id="ARBA00022989"/>
    </source>
</evidence>